<proteinExistence type="predicted"/>
<protein>
    <submittedName>
        <fullName evidence="2">Uncharacterized protein</fullName>
    </submittedName>
</protein>
<evidence type="ECO:0000313" key="3">
    <source>
        <dbReference type="Proteomes" id="UP000318878"/>
    </source>
</evidence>
<comment type="caution">
    <text evidence="2">The sequence shown here is derived from an EMBL/GenBank/DDBJ whole genome shotgun (WGS) entry which is preliminary data.</text>
</comment>
<accession>A0A5C5V1G8</accession>
<sequence>MFKQGDPVVYRKTKHTTHPGPRAYDTDPEPRGEYYTYAVDKYWVIEQIDQDSVVVRTRKGKIHAIKRDDPRLRAANWWERLFLRGRFPGAEAGMPKAN</sequence>
<dbReference type="Proteomes" id="UP000318878">
    <property type="component" value="Unassembled WGS sequence"/>
</dbReference>
<name>A0A5C5V1G8_9BACT</name>
<reference evidence="2 3" key="1">
    <citation type="submission" date="2019-02" db="EMBL/GenBank/DDBJ databases">
        <title>Deep-cultivation of Planctomycetes and their phenomic and genomic characterization uncovers novel biology.</title>
        <authorList>
            <person name="Wiegand S."/>
            <person name="Jogler M."/>
            <person name="Boedeker C."/>
            <person name="Pinto D."/>
            <person name="Vollmers J."/>
            <person name="Rivas-Marin E."/>
            <person name="Kohn T."/>
            <person name="Peeters S.H."/>
            <person name="Heuer A."/>
            <person name="Rast P."/>
            <person name="Oberbeckmann S."/>
            <person name="Bunk B."/>
            <person name="Jeske O."/>
            <person name="Meyerdierks A."/>
            <person name="Storesund J.E."/>
            <person name="Kallscheuer N."/>
            <person name="Luecker S."/>
            <person name="Lage O.M."/>
            <person name="Pohl T."/>
            <person name="Merkel B.J."/>
            <person name="Hornburger P."/>
            <person name="Mueller R.-W."/>
            <person name="Bruemmer F."/>
            <person name="Labrenz M."/>
            <person name="Spormann A.M."/>
            <person name="Op Den Camp H."/>
            <person name="Overmann J."/>
            <person name="Amann R."/>
            <person name="Jetten M.S.M."/>
            <person name="Mascher T."/>
            <person name="Medema M.H."/>
            <person name="Devos D.P."/>
            <person name="Kaster A.-K."/>
            <person name="Ovreas L."/>
            <person name="Rohde M."/>
            <person name="Galperin M.Y."/>
            <person name="Jogler C."/>
        </authorList>
    </citation>
    <scope>NUCLEOTIDE SEQUENCE [LARGE SCALE GENOMIC DNA]</scope>
    <source>
        <strain evidence="2 3">Enr8</strain>
    </source>
</reference>
<feature type="region of interest" description="Disordered" evidence="1">
    <location>
        <begin position="1"/>
        <end position="29"/>
    </location>
</feature>
<gene>
    <name evidence="2" type="ORF">Enr8_37140</name>
</gene>
<dbReference type="AlphaFoldDB" id="A0A5C5V1G8"/>
<dbReference type="OrthoDB" id="274836at2"/>
<organism evidence="2 3">
    <name type="scientific">Blastopirellula retiformator</name>
    <dbReference type="NCBI Taxonomy" id="2527970"/>
    <lineage>
        <taxon>Bacteria</taxon>
        <taxon>Pseudomonadati</taxon>
        <taxon>Planctomycetota</taxon>
        <taxon>Planctomycetia</taxon>
        <taxon>Pirellulales</taxon>
        <taxon>Pirellulaceae</taxon>
        <taxon>Blastopirellula</taxon>
    </lineage>
</organism>
<dbReference type="EMBL" id="SJPF01000004">
    <property type="protein sequence ID" value="TWT31790.1"/>
    <property type="molecule type" value="Genomic_DNA"/>
</dbReference>
<keyword evidence="3" id="KW-1185">Reference proteome</keyword>
<evidence type="ECO:0000313" key="2">
    <source>
        <dbReference type="EMBL" id="TWT31790.1"/>
    </source>
</evidence>
<evidence type="ECO:0000256" key="1">
    <source>
        <dbReference type="SAM" id="MobiDB-lite"/>
    </source>
</evidence>
<dbReference type="RefSeq" id="WP_146434207.1">
    <property type="nucleotide sequence ID" value="NZ_SJPF01000004.1"/>
</dbReference>